<evidence type="ECO:0000256" key="1">
    <source>
        <dbReference type="ARBA" id="ARBA00004651"/>
    </source>
</evidence>
<gene>
    <name evidence="10" type="ORF">EJ104_08730</name>
</gene>
<feature type="transmembrane region" description="Helical" evidence="8">
    <location>
        <begin position="420"/>
        <end position="443"/>
    </location>
</feature>
<dbReference type="AlphaFoldDB" id="A0A3S0IKR4"/>
<evidence type="ECO:0000256" key="8">
    <source>
        <dbReference type="RuleBase" id="RU363064"/>
    </source>
</evidence>
<dbReference type="PANTHER" id="PTHR30330:SF3">
    <property type="entry name" value="TRANSCRIPTIONAL REGULATOR, LRP FAMILY"/>
    <property type="match status" value="1"/>
</dbReference>
<comment type="subcellular location">
    <subcellularLocation>
        <location evidence="1 8">Cell membrane</location>
        <topology evidence="1 8">Multi-pass membrane protein</topology>
    </subcellularLocation>
</comment>
<evidence type="ECO:0000256" key="9">
    <source>
        <dbReference type="SAM" id="SignalP"/>
    </source>
</evidence>
<proteinExistence type="inferred from homology"/>
<reference evidence="10 11" key="1">
    <citation type="submission" date="2018-12" db="EMBL/GenBank/DDBJ databases">
        <title>Deinococcus radiophilus ATCC 27603 genome sequencing and assembly.</title>
        <authorList>
            <person name="Maclea K.S."/>
            <person name="Maynard C.R."/>
        </authorList>
    </citation>
    <scope>NUCLEOTIDE SEQUENCE [LARGE SCALE GENOMIC DNA]</scope>
    <source>
        <strain evidence="10 11">ATCC 27603</strain>
    </source>
</reference>
<comment type="similarity">
    <text evidence="2 8">Belongs to the alanine or glycine:cation symporter (AGCS) (TC 2.A.25) family.</text>
</comment>
<feature type="transmembrane region" description="Helical" evidence="8">
    <location>
        <begin position="379"/>
        <end position="400"/>
    </location>
</feature>
<evidence type="ECO:0000256" key="4">
    <source>
        <dbReference type="ARBA" id="ARBA00022475"/>
    </source>
</evidence>
<evidence type="ECO:0000256" key="7">
    <source>
        <dbReference type="ARBA" id="ARBA00023136"/>
    </source>
</evidence>
<dbReference type="PRINTS" id="PR00175">
    <property type="entry name" value="NAALASMPORT"/>
</dbReference>
<dbReference type="GO" id="GO:0005886">
    <property type="term" value="C:plasma membrane"/>
    <property type="evidence" value="ECO:0007669"/>
    <property type="project" value="UniProtKB-SubCell"/>
</dbReference>
<feature type="transmembrane region" description="Helical" evidence="8">
    <location>
        <begin position="464"/>
        <end position="482"/>
    </location>
</feature>
<dbReference type="OrthoDB" id="9804874at2"/>
<dbReference type="NCBIfam" id="TIGR00835">
    <property type="entry name" value="agcS"/>
    <property type="match status" value="1"/>
</dbReference>
<evidence type="ECO:0000256" key="2">
    <source>
        <dbReference type="ARBA" id="ARBA00009261"/>
    </source>
</evidence>
<dbReference type="Proteomes" id="UP000277766">
    <property type="component" value="Unassembled WGS sequence"/>
</dbReference>
<name>A0A3S0IKR4_9DEIO</name>
<organism evidence="10 11">
    <name type="scientific">Deinococcus radiophilus</name>
    <dbReference type="NCBI Taxonomy" id="32062"/>
    <lineage>
        <taxon>Bacteria</taxon>
        <taxon>Thermotogati</taxon>
        <taxon>Deinococcota</taxon>
        <taxon>Deinococci</taxon>
        <taxon>Deinococcales</taxon>
        <taxon>Deinococcaceae</taxon>
        <taxon>Deinococcus</taxon>
    </lineage>
</organism>
<comment type="caution">
    <text evidence="10">The sequence shown here is derived from an EMBL/GenBank/DDBJ whole genome shotgun (WGS) entry which is preliminary data.</text>
</comment>
<protein>
    <submittedName>
        <fullName evidence="10">Alanine:cation symporter family protein</fullName>
    </submittedName>
</protein>
<dbReference type="Pfam" id="PF01235">
    <property type="entry name" value="Na_Ala_symp"/>
    <property type="match status" value="1"/>
</dbReference>
<feature type="transmembrane region" description="Helical" evidence="8">
    <location>
        <begin position="62"/>
        <end position="95"/>
    </location>
</feature>
<keyword evidence="8" id="KW-0769">Symport</keyword>
<accession>A0A3S0IKR4</accession>
<dbReference type="GO" id="GO:0005283">
    <property type="term" value="F:amino acid:sodium symporter activity"/>
    <property type="evidence" value="ECO:0007669"/>
    <property type="project" value="InterPro"/>
</dbReference>
<keyword evidence="5 8" id="KW-0812">Transmembrane</keyword>
<feature type="transmembrane region" description="Helical" evidence="8">
    <location>
        <begin position="289"/>
        <end position="309"/>
    </location>
</feature>
<feature type="transmembrane region" description="Helical" evidence="8">
    <location>
        <begin position="488"/>
        <end position="507"/>
    </location>
</feature>
<evidence type="ECO:0000313" key="11">
    <source>
        <dbReference type="Proteomes" id="UP000277766"/>
    </source>
</evidence>
<keyword evidence="3 8" id="KW-0813">Transport</keyword>
<keyword evidence="9" id="KW-0732">Signal</keyword>
<dbReference type="Gene3D" id="1.20.1740.10">
    <property type="entry name" value="Amino acid/polyamine transporter I"/>
    <property type="match status" value="1"/>
</dbReference>
<dbReference type="InterPro" id="IPR001463">
    <property type="entry name" value="Na/Ala_symport"/>
</dbReference>
<feature type="chain" id="PRO_5018730033" evidence="9">
    <location>
        <begin position="39"/>
        <end position="535"/>
    </location>
</feature>
<keyword evidence="6 8" id="KW-1133">Transmembrane helix</keyword>
<feature type="signal peptide" evidence="9">
    <location>
        <begin position="1"/>
        <end position="38"/>
    </location>
</feature>
<evidence type="ECO:0000256" key="6">
    <source>
        <dbReference type="ARBA" id="ARBA00022989"/>
    </source>
</evidence>
<evidence type="ECO:0000256" key="5">
    <source>
        <dbReference type="ARBA" id="ARBA00022692"/>
    </source>
</evidence>
<sequence>MQKKLNNSPHAGFPWPPGLAGHLTLPLAGLALAGQASAAATAGGPIGIDEQINNVLSPISNAIASVIFYSVPVAGTSLPLIVVWLLTAAIFFTLYLGFINFRGFKHGIDLVRGRYSSTFEDSPGQITHFQALTTAVSSTVGLGNIAGVAVAIGLGGPGATFWMILAGLLGMATKFTECTLGVKYRTERPDGTVSGGPMYYLKRGLAERGMVGLGSALAVMFAVGLIGGSLGGGNMFQSNQAFSQIVGATGGDASPLAGYGWAFGMVIAALVGAVIIGGITQIAAVTSRLVPFMAAIYVAACLFILGSNFTQIPAAFGAIIDGAFSPEGITGGIIGVMIQGIRRATFSNEAGIGSAAVAHSAVKTSRPITEGYVALLEPFIDTVVICTMTALTLIITGVWNQGYEGVQMTSAAFTQGGFEWFGWILTISVVLFAISTILGYAYYGQKAVGYLFGESPVAERVFQVVFLLATVLGATMSLGAVIDLSDSLLFFMSIPNLIGLYLLAPVVKRELAEYEADLKSGRIPKYRDSYAGSGD</sequence>
<dbReference type="EMBL" id="RXPE01000017">
    <property type="protein sequence ID" value="RTR26246.1"/>
    <property type="molecule type" value="Genomic_DNA"/>
</dbReference>
<evidence type="ECO:0000256" key="3">
    <source>
        <dbReference type="ARBA" id="ARBA00022448"/>
    </source>
</evidence>
<keyword evidence="11" id="KW-1185">Reference proteome</keyword>
<feature type="transmembrane region" description="Helical" evidence="8">
    <location>
        <begin position="256"/>
        <end position="277"/>
    </location>
</feature>
<feature type="transmembrane region" description="Helical" evidence="8">
    <location>
        <begin position="315"/>
        <end position="338"/>
    </location>
</feature>
<feature type="transmembrane region" description="Helical" evidence="8">
    <location>
        <begin position="211"/>
        <end position="236"/>
    </location>
</feature>
<dbReference type="PANTHER" id="PTHR30330">
    <property type="entry name" value="AGSS FAMILY TRANSPORTER, SODIUM-ALANINE"/>
    <property type="match status" value="1"/>
</dbReference>
<dbReference type="RefSeq" id="WP_126352344.1">
    <property type="nucleotide sequence ID" value="NZ_CP086380.1"/>
</dbReference>
<evidence type="ECO:0000313" key="10">
    <source>
        <dbReference type="EMBL" id="RTR26246.1"/>
    </source>
</evidence>
<keyword evidence="7 8" id="KW-0472">Membrane</keyword>
<keyword evidence="4 8" id="KW-1003">Cell membrane</keyword>